<comment type="caution">
    <text evidence="4">The sequence shown here is derived from an EMBL/GenBank/DDBJ whole genome shotgun (WGS) entry which is preliminary data.</text>
</comment>
<keyword evidence="2" id="KW-0472">Membrane</keyword>
<dbReference type="Gene3D" id="3.90.550.10">
    <property type="entry name" value="Spore Coat Polysaccharide Biosynthesis Protein SpsA, Chain A"/>
    <property type="match status" value="1"/>
</dbReference>
<proteinExistence type="inferred from homology"/>
<dbReference type="RefSeq" id="WP_155036032.1">
    <property type="nucleotide sequence ID" value="NZ_JBHTIG010000042.1"/>
</dbReference>
<dbReference type="PANTHER" id="PTHR43630">
    <property type="entry name" value="POLY-BETA-1,6-N-ACETYL-D-GLUCOSAMINE SYNTHASE"/>
    <property type="match status" value="1"/>
</dbReference>
<keyword evidence="4" id="KW-0808">Transferase</keyword>
<dbReference type="InterPro" id="IPR001173">
    <property type="entry name" value="Glyco_trans_2-like"/>
</dbReference>
<dbReference type="AlphaFoldDB" id="A0A7K1GMI9"/>
<gene>
    <name evidence="4" type="ORF">GJV77_08980</name>
</gene>
<dbReference type="EMBL" id="WMJY01000018">
    <property type="protein sequence ID" value="MTH30041.1"/>
    <property type="molecule type" value="Genomic_DNA"/>
</dbReference>
<dbReference type="GO" id="GO:0016740">
    <property type="term" value="F:transferase activity"/>
    <property type="evidence" value="ECO:0007669"/>
    <property type="project" value="UniProtKB-KW"/>
</dbReference>
<organism evidence="4 5">
    <name type="scientific">Myroides pelagicus</name>
    <dbReference type="NCBI Taxonomy" id="270914"/>
    <lineage>
        <taxon>Bacteria</taxon>
        <taxon>Pseudomonadati</taxon>
        <taxon>Bacteroidota</taxon>
        <taxon>Flavobacteriia</taxon>
        <taxon>Flavobacteriales</taxon>
        <taxon>Flavobacteriaceae</taxon>
        <taxon>Myroides</taxon>
    </lineage>
</organism>
<feature type="domain" description="Glycosyltransferase 2-like" evidence="3">
    <location>
        <begin position="7"/>
        <end position="135"/>
    </location>
</feature>
<evidence type="ECO:0000256" key="2">
    <source>
        <dbReference type="SAM" id="Phobius"/>
    </source>
</evidence>
<feature type="transmembrane region" description="Helical" evidence="2">
    <location>
        <begin position="226"/>
        <end position="245"/>
    </location>
</feature>
<dbReference type="Proteomes" id="UP000488936">
    <property type="component" value="Unassembled WGS sequence"/>
</dbReference>
<keyword evidence="2" id="KW-1133">Transmembrane helix</keyword>
<dbReference type="SUPFAM" id="SSF53448">
    <property type="entry name" value="Nucleotide-diphospho-sugar transferases"/>
    <property type="match status" value="1"/>
</dbReference>
<sequence>MNKISGVIIAFNEEQYIEQCLQSLQGVVDEIVVIDSFSTDKTVEIAQKYNARVIEHAFIGYTDQKNFANDQALFDYILSLDADEALSDELKQQILHIKPTIDKYEGYSFNILNNYCGQWIRHSNWYPGTKTRLFNKNRGRWYSPTNLHETIKFQDVSQTKHLKGDLLHWAYDSYSEHHSKNDRYTTLAATNFVKYKDKKIPVIKIVINPFWKFFKNYFIKKGFLDGLNGFVICSMAAYSTFLKYIKIIELQRKNKI</sequence>
<dbReference type="CDD" id="cd02511">
    <property type="entry name" value="Beta4Glucosyltransferase"/>
    <property type="match status" value="1"/>
</dbReference>
<evidence type="ECO:0000259" key="3">
    <source>
        <dbReference type="Pfam" id="PF00535"/>
    </source>
</evidence>
<evidence type="ECO:0000256" key="1">
    <source>
        <dbReference type="ARBA" id="ARBA00038494"/>
    </source>
</evidence>
<accession>A0A7K1GMI9</accession>
<reference evidence="4 5" key="1">
    <citation type="journal article" date="2006" name="Int. J. Syst. Evol. Microbiol.">
        <title>Myroides pelagicus sp. nov., isolated from seawater in Thailand.</title>
        <authorList>
            <person name="Yoon J."/>
            <person name="Maneerat S."/>
            <person name="Kawai F."/>
            <person name="Yokota A."/>
        </authorList>
    </citation>
    <scope>NUCLEOTIDE SEQUENCE [LARGE SCALE GENOMIC DNA]</scope>
    <source>
        <strain evidence="4 5">SM1T</strain>
    </source>
</reference>
<keyword evidence="5" id="KW-1185">Reference proteome</keyword>
<dbReference type="PANTHER" id="PTHR43630:SF2">
    <property type="entry name" value="GLYCOSYLTRANSFERASE"/>
    <property type="match status" value="1"/>
</dbReference>
<keyword evidence="2" id="KW-0812">Transmembrane</keyword>
<evidence type="ECO:0000313" key="4">
    <source>
        <dbReference type="EMBL" id="MTH30041.1"/>
    </source>
</evidence>
<comment type="similarity">
    <text evidence="1">Belongs to the glycosyltransferase 2 family. WaaE/KdtX subfamily.</text>
</comment>
<dbReference type="OrthoDB" id="9815923at2"/>
<evidence type="ECO:0000313" key="5">
    <source>
        <dbReference type="Proteomes" id="UP000488936"/>
    </source>
</evidence>
<dbReference type="Pfam" id="PF00535">
    <property type="entry name" value="Glycos_transf_2"/>
    <property type="match status" value="1"/>
</dbReference>
<protein>
    <submittedName>
        <fullName evidence="4">Glycosyltransferase</fullName>
    </submittedName>
</protein>
<dbReference type="InterPro" id="IPR029044">
    <property type="entry name" value="Nucleotide-diphossugar_trans"/>
</dbReference>
<name>A0A7K1GMI9_9FLAO</name>